<accession>A0A0L6VHX0</accession>
<evidence type="ECO:0000256" key="3">
    <source>
        <dbReference type="SAM" id="MobiDB-lite"/>
    </source>
</evidence>
<feature type="domain" description="F-box protein Hrt3/FBXO9 C-terminal" evidence="4">
    <location>
        <begin position="334"/>
        <end position="400"/>
    </location>
</feature>
<keyword evidence="6" id="KW-1185">Reference proteome</keyword>
<dbReference type="STRING" id="27349.A0A0L6VHX0"/>
<evidence type="ECO:0000313" key="5">
    <source>
        <dbReference type="EMBL" id="KNZ60319.1"/>
    </source>
</evidence>
<feature type="region of interest" description="Disordered" evidence="3">
    <location>
        <begin position="554"/>
        <end position="581"/>
    </location>
</feature>
<sequence length="581" mass="65906">MEGDSQDELTRFRQQWIEEVTTTNSHQHQQPPSRNSPQQEHSALYIYARAVYYERNGLIDHALQDYKKALRLEPNVDRAYHNLTLHDIYTLETHWVSAAQFQYRHPESSSSSLNNSNHHEPLPAQPNLDPDSSSPTNSTKCFLNDLLTSFRNNPWQRNPPEHLAEPDGNEGTQDEQEITEKISKLKMKAPIQEEEEERKERRGLVFEPAEIGVECGIEKLPVELMEHEILSVQGYDRASIHLLVASIEAFGRVCRLARVLTLRSPVWRDICEIIYSHDLTVNQPDLAAKSKRVLSIARTDHALDWRRMFIFQSVAYPPFGLLLSPSLTPLGSFSRPRLRLDGCYISLVRYPRLGESANPWYTPTHYVTYFRYLRFLKDGRCVSFTSTEEPRVVVRSLGWRGGATASSTTTSTPNPTVEQQPARHLTGLLFGLWTLDHDRVRLFRLHQNPLHHTLDQSSSPSPSDPLHIATLLGRATYEFEILAKLSSTRRGKMNKLEVLNFATTNLISGEDIHIVLVQVSSSSIPFNLHGENSPGITAADTVSGVNRRYQDRGTVAAASRSAGGPRKLKEADLQQLNRELG</sequence>
<dbReference type="PROSITE" id="PS50005">
    <property type="entry name" value="TPR"/>
    <property type="match status" value="1"/>
</dbReference>
<dbReference type="GO" id="GO:0005737">
    <property type="term" value="C:cytoplasm"/>
    <property type="evidence" value="ECO:0007669"/>
    <property type="project" value="TreeGrafter"/>
</dbReference>
<dbReference type="GO" id="GO:0031146">
    <property type="term" value="P:SCF-dependent proteasomal ubiquitin-dependent protein catabolic process"/>
    <property type="evidence" value="ECO:0007669"/>
    <property type="project" value="TreeGrafter"/>
</dbReference>
<organism evidence="5 6">
    <name type="scientific">Puccinia sorghi</name>
    <dbReference type="NCBI Taxonomy" id="27349"/>
    <lineage>
        <taxon>Eukaryota</taxon>
        <taxon>Fungi</taxon>
        <taxon>Dikarya</taxon>
        <taxon>Basidiomycota</taxon>
        <taxon>Pucciniomycotina</taxon>
        <taxon>Pucciniomycetes</taxon>
        <taxon>Pucciniales</taxon>
        <taxon>Pucciniaceae</taxon>
        <taxon>Puccinia</taxon>
    </lineage>
</organism>
<dbReference type="InterPro" id="IPR045464">
    <property type="entry name" value="Hrt3/FBXO9_C"/>
</dbReference>
<dbReference type="SUPFAM" id="SSF48452">
    <property type="entry name" value="TPR-like"/>
    <property type="match status" value="1"/>
</dbReference>
<name>A0A0L6VHX0_9BASI</name>
<dbReference type="InterPro" id="IPR019734">
    <property type="entry name" value="TPR_rpt"/>
</dbReference>
<feature type="region of interest" description="Disordered" evidence="3">
    <location>
        <begin position="153"/>
        <end position="176"/>
    </location>
</feature>
<dbReference type="PANTHER" id="PTHR12874:SF9">
    <property type="entry name" value="F-BOX ONLY PROTEIN 48"/>
    <property type="match status" value="1"/>
</dbReference>
<dbReference type="Proteomes" id="UP000037035">
    <property type="component" value="Unassembled WGS sequence"/>
</dbReference>
<feature type="region of interest" description="Disordered" evidence="3">
    <location>
        <begin position="106"/>
        <end position="138"/>
    </location>
</feature>
<dbReference type="PANTHER" id="PTHR12874">
    <property type="entry name" value="F-BOX ONLY PROTEIN 48-RELATED"/>
    <property type="match status" value="1"/>
</dbReference>
<dbReference type="Pfam" id="PF19270">
    <property type="entry name" value="FBO_C"/>
    <property type="match status" value="1"/>
</dbReference>
<dbReference type="GO" id="GO:0019005">
    <property type="term" value="C:SCF ubiquitin ligase complex"/>
    <property type="evidence" value="ECO:0007669"/>
    <property type="project" value="TreeGrafter"/>
</dbReference>
<evidence type="ECO:0000259" key="4">
    <source>
        <dbReference type="Pfam" id="PF19270"/>
    </source>
</evidence>
<protein>
    <recommendedName>
        <fullName evidence="4">F-box protein Hrt3/FBXO9 C-terminal domain-containing protein</fullName>
    </recommendedName>
</protein>
<comment type="caution">
    <text evidence="5">The sequence shown here is derived from an EMBL/GenBank/DDBJ whole genome shotgun (WGS) entry which is preliminary data.</text>
</comment>
<evidence type="ECO:0000256" key="1">
    <source>
        <dbReference type="ARBA" id="ARBA00022786"/>
    </source>
</evidence>
<reference evidence="5 6" key="1">
    <citation type="submission" date="2015-08" db="EMBL/GenBank/DDBJ databases">
        <title>Next Generation Sequencing and Analysis of the Genome of Puccinia sorghi L Schw, the Causal Agent of Maize Common Rust.</title>
        <authorList>
            <person name="Rochi L."/>
            <person name="Burguener G."/>
            <person name="Darino M."/>
            <person name="Turjanski A."/>
            <person name="Kreff E."/>
            <person name="Dieguez M.J."/>
            <person name="Sacco F."/>
        </authorList>
    </citation>
    <scope>NUCLEOTIDE SEQUENCE [LARGE SCALE GENOMIC DNA]</scope>
    <source>
        <strain evidence="5 6">RO10H11247</strain>
    </source>
</reference>
<evidence type="ECO:0000313" key="6">
    <source>
        <dbReference type="Proteomes" id="UP000037035"/>
    </source>
</evidence>
<keyword evidence="2" id="KW-0802">TPR repeat</keyword>
<dbReference type="SMART" id="SM00028">
    <property type="entry name" value="TPR"/>
    <property type="match status" value="1"/>
</dbReference>
<dbReference type="InterPro" id="IPR011990">
    <property type="entry name" value="TPR-like_helical_dom_sf"/>
</dbReference>
<gene>
    <name evidence="5" type="ORF">VP01_1570g1</name>
</gene>
<dbReference type="AlphaFoldDB" id="A0A0L6VHX0"/>
<dbReference type="VEuPathDB" id="FungiDB:VP01_1570g1"/>
<proteinExistence type="predicted"/>
<evidence type="ECO:0000256" key="2">
    <source>
        <dbReference type="PROSITE-ProRule" id="PRU00339"/>
    </source>
</evidence>
<dbReference type="OrthoDB" id="2117972at2759"/>
<feature type="repeat" description="TPR" evidence="2">
    <location>
        <begin position="43"/>
        <end position="76"/>
    </location>
</feature>
<keyword evidence="1" id="KW-0833">Ubl conjugation pathway</keyword>
<dbReference type="Gene3D" id="1.25.40.10">
    <property type="entry name" value="Tetratricopeptide repeat domain"/>
    <property type="match status" value="1"/>
</dbReference>
<dbReference type="EMBL" id="LAVV01006341">
    <property type="protein sequence ID" value="KNZ60319.1"/>
    <property type="molecule type" value="Genomic_DNA"/>
</dbReference>